<dbReference type="EMBL" id="JACKWZ010000128">
    <property type="protein sequence ID" value="KAF9414649.1"/>
    <property type="molecule type" value="Genomic_DNA"/>
</dbReference>
<name>A0A835GCN3_SPOEX</name>
<protein>
    <submittedName>
        <fullName evidence="1">Uncharacterized protein</fullName>
    </submittedName>
</protein>
<evidence type="ECO:0000313" key="1">
    <source>
        <dbReference type="EMBL" id="KAF9414649.1"/>
    </source>
</evidence>
<keyword evidence="2" id="KW-1185">Reference proteome</keyword>
<reference evidence="1" key="1">
    <citation type="submission" date="2020-08" db="EMBL/GenBank/DDBJ databases">
        <title>Spodoptera exigua strain:BAW_Kor-Di-RS1 Genome sequencing and assembly.</title>
        <authorList>
            <person name="Kim J."/>
            <person name="Nam H.Y."/>
            <person name="Kwon M."/>
            <person name="Choi J.H."/>
            <person name="Cho S.R."/>
            <person name="Kim G.-H."/>
        </authorList>
    </citation>
    <scope>NUCLEOTIDE SEQUENCE</scope>
    <source>
        <strain evidence="1">BAW_Kor-Di-RS1</strain>
        <tissue evidence="1">Whole-body</tissue>
    </source>
</reference>
<proteinExistence type="predicted"/>
<organism evidence="1 2">
    <name type="scientific">Spodoptera exigua</name>
    <name type="common">Beet armyworm</name>
    <name type="synonym">Noctua fulgens</name>
    <dbReference type="NCBI Taxonomy" id="7107"/>
    <lineage>
        <taxon>Eukaryota</taxon>
        <taxon>Metazoa</taxon>
        <taxon>Ecdysozoa</taxon>
        <taxon>Arthropoda</taxon>
        <taxon>Hexapoda</taxon>
        <taxon>Insecta</taxon>
        <taxon>Pterygota</taxon>
        <taxon>Neoptera</taxon>
        <taxon>Endopterygota</taxon>
        <taxon>Lepidoptera</taxon>
        <taxon>Glossata</taxon>
        <taxon>Ditrysia</taxon>
        <taxon>Noctuoidea</taxon>
        <taxon>Noctuidae</taxon>
        <taxon>Amphipyrinae</taxon>
        <taxon>Spodoptera</taxon>
    </lineage>
</organism>
<dbReference type="Proteomes" id="UP000648187">
    <property type="component" value="Unassembled WGS sequence"/>
</dbReference>
<dbReference type="AlphaFoldDB" id="A0A835GCN3"/>
<evidence type="ECO:0000313" key="2">
    <source>
        <dbReference type="Proteomes" id="UP000648187"/>
    </source>
</evidence>
<accession>A0A835GCN3</accession>
<comment type="caution">
    <text evidence="1">The sequence shown here is derived from an EMBL/GenBank/DDBJ whole genome shotgun (WGS) entry which is preliminary data.</text>
</comment>
<gene>
    <name evidence="1" type="ORF">HW555_007510</name>
</gene>
<sequence>MLTGEDLGKGTDRETLGGTDCIVAVWYFIAEELLIISSTARTKILEKASYISLMNKFCLVIGLNEFKMARLALRASLPLPSGSEDLNIPDHPHISRLPESFCGRSAVVVLLSCRSELSLGADNDLPKLLGLLSFPFGCNGDLSRLLTTDPTVRDCPGELPKQCPMHLL</sequence>